<dbReference type="AlphaFoldDB" id="L8H264"/>
<gene>
    <name evidence="8" type="ORF">ACA1_264860</name>
</gene>
<evidence type="ECO:0000256" key="1">
    <source>
        <dbReference type="ARBA" id="ARBA00004123"/>
    </source>
</evidence>
<dbReference type="KEGG" id="acan:ACA1_264860"/>
<dbReference type="PANTHER" id="PTHR14212:SF0">
    <property type="entry name" value="U4_U6 SMALL NUCLEAR RIBONUCLEOPROTEIN PRP3"/>
    <property type="match status" value="1"/>
</dbReference>
<dbReference type="EMBL" id="KB007933">
    <property type="protein sequence ID" value="ELR19312.1"/>
    <property type="molecule type" value="Genomic_DNA"/>
</dbReference>
<keyword evidence="9" id="KW-1185">Reference proteome</keyword>
<feature type="region of interest" description="Disordered" evidence="5">
    <location>
        <begin position="313"/>
        <end position="333"/>
    </location>
</feature>
<feature type="compositionally biased region" description="Basic and acidic residues" evidence="5">
    <location>
        <begin position="1"/>
        <end position="20"/>
    </location>
</feature>
<dbReference type="OrthoDB" id="1698697at2759"/>
<comment type="subcellular location">
    <subcellularLocation>
        <location evidence="1">Nucleus</location>
    </subcellularLocation>
</comment>
<protein>
    <submittedName>
        <fullName evidence="8">PremRNA processing factor 3 (PRP3) protein</fullName>
    </submittedName>
</protein>
<evidence type="ECO:0000256" key="5">
    <source>
        <dbReference type="SAM" id="MobiDB-lite"/>
    </source>
</evidence>
<dbReference type="RefSeq" id="XP_004341397.1">
    <property type="nucleotide sequence ID" value="XM_004341349.1"/>
</dbReference>
<feature type="compositionally biased region" description="Acidic residues" evidence="5">
    <location>
        <begin position="267"/>
        <end position="276"/>
    </location>
</feature>
<evidence type="ECO:0000256" key="4">
    <source>
        <dbReference type="ARBA" id="ARBA00023242"/>
    </source>
</evidence>
<dbReference type="PANTHER" id="PTHR14212">
    <property type="entry name" value="U4/U6-ASSOCIATED RNA SPLICING FACTOR-RELATED"/>
    <property type="match status" value="1"/>
</dbReference>
<dbReference type="GeneID" id="14920089"/>
<sequence length="599" mass="67235">MKEKLKVEVQKKAQEQKEAHAMPAAPLGQQPVRAPTPAGGASAQDEKMRVMAEIQSKINAKLAALQGRLPPGALVTPTATSLPIASSGGPGPRPLRLDAEGREIDDQGRVISSGRAPVVATLAINKRVQREELFKLESPVVETDPSKNPYFDPRMRAPKVTRPRRAFNFVEAGTYVRKAQRMRTKLAKELLESSMGAADEGAGSDMPRDKSLMPLRKEAEEIIHNEDEPVPDVEWWDAPLLLHKERYGNESTSADEEQKKKKKAEGEEKDDMAVADEEGKGKERVVDGDDEAAVSSNINERRITHLVEHPVALAPPTEKPPPGPMPLKLTKAEQKKMRRRARAEKQREQQERVLLGLDPAPKNRMKISNMMKVLTTEAVQDPTQIEKKVRAEMEERAKAHDARNQERKLTPEQARLKKLKKLKEDTSLITHVALFRVTNLSDERHKYKVDVNAQQNFLTGCAVLYRGCCLVLVEGGPKAIERYKKLMMRRIDWNDYTKPEEVEGAEGMEVEKEVEKAKVERQQNFCDLVWEGTVLKSAFKNFQVDVFPSDKDARKFLKQRGVPHYWDVCRAFKRDMAPRNPSVQAIIAGGTGVAATNDS</sequence>
<organism evidence="8 9">
    <name type="scientific">Acanthamoeba castellanii (strain ATCC 30010 / Neff)</name>
    <dbReference type="NCBI Taxonomy" id="1257118"/>
    <lineage>
        <taxon>Eukaryota</taxon>
        <taxon>Amoebozoa</taxon>
        <taxon>Discosea</taxon>
        <taxon>Longamoebia</taxon>
        <taxon>Centramoebida</taxon>
        <taxon>Acanthamoebidae</taxon>
        <taxon>Acanthamoeba</taxon>
    </lineage>
</organism>
<evidence type="ECO:0000259" key="6">
    <source>
        <dbReference type="Pfam" id="PF06544"/>
    </source>
</evidence>
<dbReference type="Proteomes" id="UP000011083">
    <property type="component" value="Unassembled WGS sequence"/>
</dbReference>
<feature type="region of interest" description="Disordered" evidence="5">
    <location>
        <begin position="1"/>
        <end position="45"/>
    </location>
</feature>
<dbReference type="GO" id="GO:0046540">
    <property type="term" value="C:U4/U6 x U5 tri-snRNP complex"/>
    <property type="evidence" value="ECO:0007669"/>
    <property type="project" value="InterPro"/>
</dbReference>
<evidence type="ECO:0000256" key="2">
    <source>
        <dbReference type="ARBA" id="ARBA00022664"/>
    </source>
</evidence>
<feature type="domain" description="Pre-mRNA-splicing factor 3" evidence="7">
    <location>
        <begin position="148"/>
        <end position="410"/>
    </location>
</feature>
<feature type="domain" description="Small nuclear ribonucleoprotein Prp3 C-terminal" evidence="6">
    <location>
        <begin position="433"/>
        <end position="568"/>
    </location>
</feature>
<evidence type="ECO:0000256" key="3">
    <source>
        <dbReference type="ARBA" id="ARBA00023187"/>
    </source>
</evidence>
<dbReference type="InterPro" id="IPR010541">
    <property type="entry name" value="Prp3_C"/>
</dbReference>
<keyword evidence="2" id="KW-0507">mRNA processing</keyword>
<feature type="region of interest" description="Disordered" evidence="5">
    <location>
        <begin position="247"/>
        <end position="287"/>
    </location>
</feature>
<reference evidence="8 9" key="1">
    <citation type="journal article" date="2013" name="Genome Biol.">
        <title>Genome of Acanthamoeba castellanii highlights extensive lateral gene transfer and early evolution of tyrosine kinase signaling.</title>
        <authorList>
            <person name="Clarke M."/>
            <person name="Lohan A.J."/>
            <person name="Liu B."/>
            <person name="Lagkouvardos I."/>
            <person name="Roy S."/>
            <person name="Zafar N."/>
            <person name="Bertelli C."/>
            <person name="Schilde C."/>
            <person name="Kianianmomeni A."/>
            <person name="Burglin T.R."/>
            <person name="Frech C."/>
            <person name="Turcotte B."/>
            <person name="Kopec K.O."/>
            <person name="Synnott J.M."/>
            <person name="Choo C."/>
            <person name="Paponov I."/>
            <person name="Finkler A."/>
            <person name="Soon Heng Tan C."/>
            <person name="Hutchins A.P."/>
            <person name="Weinmeier T."/>
            <person name="Rattei T."/>
            <person name="Chu J.S."/>
            <person name="Gimenez G."/>
            <person name="Irimia M."/>
            <person name="Rigden D.J."/>
            <person name="Fitzpatrick D.A."/>
            <person name="Lorenzo-Morales J."/>
            <person name="Bateman A."/>
            <person name="Chiu C.H."/>
            <person name="Tang P."/>
            <person name="Hegemann P."/>
            <person name="Fromm H."/>
            <person name="Raoult D."/>
            <person name="Greub G."/>
            <person name="Miranda-Saavedra D."/>
            <person name="Chen N."/>
            <person name="Nash P."/>
            <person name="Ginger M.L."/>
            <person name="Horn M."/>
            <person name="Schaap P."/>
            <person name="Caler L."/>
            <person name="Loftus B."/>
        </authorList>
    </citation>
    <scope>NUCLEOTIDE SEQUENCE [LARGE SCALE GENOMIC DNA]</scope>
    <source>
        <strain evidence="8 9">Neff</strain>
    </source>
</reference>
<dbReference type="InterPro" id="IPR013881">
    <property type="entry name" value="Pre-mRNA_splic_Prp3_dom"/>
</dbReference>
<dbReference type="STRING" id="1257118.L8H264"/>
<accession>L8H264</accession>
<dbReference type="InterPro" id="IPR027104">
    <property type="entry name" value="Prp3"/>
</dbReference>
<dbReference type="GO" id="GO:0000398">
    <property type="term" value="P:mRNA splicing, via spliceosome"/>
    <property type="evidence" value="ECO:0007669"/>
    <property type="project" value="InterPro"/>
</dbReference>
<evidence type="ECO:0000259" key="7">
    <source>
        <dbReference type="Pfam" id="PF08572"/>
    </source>
</evidence>
<evidence type="ECO:0000313" key="9">
    <source>
        <dbReference type="Proteomes" id="UP000011083"/>
    </source>
</evidence>
<feature type="compositionally biased region" description="Basic and acidic residues" evidence="5">
    <location>
        <begin position="277"/>
        <end position="287"/>
    </location>
</feature>
<dbReference type="Pfam" id="PF06544">
    <property type="entry name" value="Prp3_C"/>
    <property type="match status" value="1"/>
</dbReference>
<dbReference type="Pfam" id="PF08572">
    <property type="entry name" value="PRP3"/>
    <property type="match status" value="1"/>
</dbReference>
<dbReference type="CDD" id="cd24162">
    <property type="entry name" value="Prp3_C"/>
    <property type="match status" value="1"/>
</dbReference>
<keyword evidence="3" id="KW-0508">mRNA splicing</keyword>
<keyword evidence="4" id="KW-0539">Nucleus</keyword>
<proteinExistence type="predicted"/>
<dbReference type="VEuPathDB" id="AmoebaDB:ACA1_264860"/>
<evidence type="ECO:0000313" key="8">
    <source>
        <dbReference type="EMBL" id="ELR19312.1"/>
    </source>
</evidence>
<dbReference type="OMA" id="NPQHRFK"/>
<name>L8H264_ACACF</name>